<keyword evidence="2" id="KW-0645">Protease</keyword>
<dbReference type="Pfam" id="PF13180">
    <property type="entry name" value="PDZ_2"/>
    <property type="match status" value="2"/>
</dbReference>
<evidence type="ECO:0000259" key="1">
    <source>
        <dbReference type="PROSITE" id="PS50106"/>
    </source>
</evidence>
<dbReference type="STRING" id="497964.CfE428DRAFT_0771"/>
<name>B4CVT4_9BACT</name>
<dbReference type="RefSeq" id="WP_006978098.1">
    <property type="nucleotide sequence ID" value="NZ_ABVL01000002.1"/>
</dbReference>
<dbReference type="CDD" id="cd23081">
    <property type="entry name" value="cpPDZ_EcRseP-like"/>
    <property type="match status" value="1"/>
</dbReference>
<dbReference type="InterPro" id="IPR001478">
    <property type="entry name" value="PDZ"/>
</dbReference>
<dbReference type="SUPFAM" id="SSF55486">
    <property type="entry name" value="Metalloproteases ('zincins'), catalytic domain"/>
    <property type="match status" value="1"/>
</dbReference>
<dbReference type="Gene3D" id="2.30.42.10">
    <property type="match status" value="2"/>
</dbReference>
<evidence type="ECO:0000313" key="2">
    <source>
        <dbReference type="EMBL" id="EDY21526.1"/>
    </source>
</evidence>
<dbReference type="SUPFAM" id="SSF50156">
    <property type="entry name" value="PDZ domain-like"/>
    <property type="match status" value="2"/>
</dbReference>
<feature type="domain" description="PDZ" evidence="1">
    <location>
        <begin position="52"/>
        <end position="138"/>
    </location>
</feature>
<dbReference type="PANTHER" id="PTHR41775:SF1">
    <property type="entry name" value="PEPTIDASE M6-LIKE DOMAIN-CONTAINING PROTEIN"/>
    <property type="match status" value="1"/>
</dbReference>
<accession>B4CVT4</accession>
<comment type="caution">
    <text evidence="2">The sequence shown here is derived from an EMBL/GenBank/DDBJ whole genome shotgun (WGS) entry which is preliminary data.</text>
</comment>
<keyword evidence="3" id="KW-1185">Reference proteome</keyword>
<dbReference type="Proteomes" id="UP000005824">
    <property type="component" value="Unassembled WGS sequence"/>
</dbReference>
<dbReference type="GO" id="GO:0008237">
    <property type="term" value="F:metallopeptidase activity"/>
    <property type="evidence" value="ECO:0007669"/>
    <property type="project" value="UniProtKB-KW"/>
</dbReference>
<dbReference type="InParanoid" id="B4CVT4"/>
<dbReference type="eggNOG" id="COG4412">
    <property type="taxonomic scope" value="Bacteria"/>
</dbReference>
<dbReference type="EMBL" id="ABVL01000002">
    <property type="protein sequence ID" value="EDY21526.1"/>
    <property type="molecule type" value="Genomic_DNA"/>
</dbReference>
<dbReference type="InterPro" id="IPR008757">
    <property type="entry name" value="Peptidase_M6-like_domain"/>
</dbReference>
<dbReference type="SMART" id="SM00228">
    <property type="entry name" value="PDZ"/>
    <property type="match status" value="2"/>
</dbReference>
<dbReference type="AlphaFoldDB" id="B4CVT4"/>
<gene>
    <name evidence="2" type="ORF">CfE428DRAFT_0771</name>
</gene>
<dbReference type="eggNOG" id="COG0265">
    <property type="taxonomic scope" value="Bacteria"/>
</dbReference>
<protein>
    <submittedName>
        <fullName evidence="2">M6 family metalloprotease domain protein</fullName>
    </submittedName>
</protein>
<dbReference type="PANTHER" id="PTHR41775">
    <property type="entry name" value="SECRETED PROTEIN-RELATED"/>
    <property type="match status" value="1"/>
</dbReference>
<dbReference type="GO" id="GO:0006508">
    <property type="term" value="P:proteolysis"/>
    <property type="evidence" value="ECO:0007669"/>
    <property type="project" value="UniProtKB-KW"/>
</dbReference>
<dbReference type="Pfam" id="PF05547">
    <property type="entry name" value="Peptidase_M6"/>
    <property type="match status" value="2"/>
</dbReference>
<proteinExistence type="predicted"/>
<organism evidence="2 3">
    <name type="scientific">Chthoniobacter flavus Ellin428</name>
    <dbReference type="NCBI Taxonomy" id="497964"/>
    <lineage>
        <taxon>Bacteria</taxon>
        <taxon>Pseudomonadati</taxon>
        <taxon>Verrucomicrobiota</taxon>
        <taxon>Spartobacteria</taxon>
        <taxon>Chthoniobacterales</taxon>
        <taxon>Chthoniobacteraceae</taxon>
        <taxon>Chthoniobacter</taxon>
    </lineage>
</organism>
<dbReference type="NCBIfam" id="TIGR03296">
    <property type="entry name" value="M6dom_TIGR03296"/>
    <property type="match status" value="1"/>
</dbReference>
<reference evidence="2 3" key="1">
    <citation type="journal article" date="2011" name="J. Bacteriol.">
        <title>Genome sequence of Chthoniobacter flavus Ellin428, an aerobic heterotrophic soil bacterium.</title>
        <authorList>
            <person name="Kant R."/>
            <person name="van Passel M.W."/>
            <person name="Palva A."/>
            <person name="Lucas S."/>
            <person name="Lapidus A."/>
            <person name="Glavina Del Rio T."/>
            <person name="Dalin E."/>
            <person name="Tice H."/>
            <person name="Bruce D."/>
            <person name="Goodwin L."/>
            <person name="Pitluck S."/>
            <person name="Larimer F.W."/>
            <person name="Land M.L."/>
            <person name="Hauser L."/>
            <person name="Sangwan P."/>
            <person name="de Vos W.M."/>
            <person name="Janssen P.H."/>
            <person name="Smidt H."/>
        </authorList>
    </citation>
    <scope>NUCLEOTIDE SEQUENCE [LARGE SCALE GENOMIC DNA]</scope>
    <source>
        <strain evidence="2 3">Ellin428</strain>
    </source>
</reference>
<feature type="domain" description="PDZ" evidence="1">
    <location>
        <begin position="144"/>
        <end position="206"/>
    </location>
</feature>
<keyword evidence="2" id="KW-0482">Metalloprotease</keyword>
<dbReference type="PROSITE" id="PS50106">
    <property type="entry name" value="PDZ"/>
    <property type="match status" value="2"/>
</dbReference>
<dbReference type="CDD" id="cd06779">
    <property type="entry name" value="cpPDZ_Deg_HtrA-like"/>
    <property type="match status" value="1"/>
</dbReference>
<evidence type="ECO:0000313" key="3">
    <source>
        <dbReference type="Proteomes" id="UP000005824"/>
    </source>
</evidence>
<sequence length="621" mass="67397" precursor="true">MPSSSPEPRKRILRRWIAGLAALLVLGTQGTIFADDPPADLAEFKTVETAQTMTLKPEVEGAVGLSGYLGVEVESNPAGMLSVAEVAESSPAQTAGLKRGDRLRSVDGKSVATADDFRTALLAHVPGETVAIEVERDGAPVKIEATLSAPSRPKKLAEHRAILGLSMSPTESEEGIAIRSVQPNSPAATAGLRAGDVLVRVNDASLGIALAVSDALADKEPGDTVNLTYRRDGVESQVQIKLAASAAEDTRSNAPPPLPLWKKNAYRLAVIPLEFPDVKHNEAIPTDAWQEMLFSNGTYTNKKNITGQPVYGSLHDYYQEVSMGALDVSGKVFDWLPVGKNRPEYPQLPTNPKKALFTEALDLLLKREGDNCLAGVDGLIFIYAGDRFRTTNRGSVFWPHRSSFTYKGKSWPYLICPEGGKVMANISVFCHEFGHLLGLPDLYARPENPGSEGVGAWSLMSQQTGGGQPQHMCAWCKEQLGWLKPAVLDPSVKQKLILSPVEGTNNQCFKIPMRADGSEYLLLENRHRQGFDVRLPGQGLMIWHVVGHHPMVEESHGVGGPAGPLVFLKNVPYPSDANDSFTPYTVPSSRSQLGGGKPIYITNIRRLPDGRITFYLGYVYE</sequence>
<keyword evidence="2" id="KW-0378">Hydrolase</keyword>
<dbReference type="InterPro" id="IPR036034">
    <property type="entry name" value="PDZ_sf"/>
</dbReference>